<dbReference type="AlphaFoldDB" id="A0AAX4H9P2"/>
<dbReference type="SMART" id="SM00365">
    <property type="entry name" value="LRR_SD22"/>
    <property type="match status" value="6"/>
</dbReference>
<dbReference type="RefSeq" id="XP_062877662.1">
    <property type="nucleotide sequence ID" value="XM_063021592.1"/>
</dbReference>
<dbReference type="InterPro" id="IPR001611">
    <property type="entry name" value="Leu-rich_rpt"/>
</dbReference>
<dbReference type="InterPro" id="IPR032675">
    <property type="entry name" value="LRR_dom_sf"/>
</dbReference>
<dbReference type="PANTHER" id="PTHR24366">
    <property type="entry name" value="IG(IMMUNOGLOBULIN) AND LRR(LEUCINE RICH REPEAT) DOMAINS"/>
    <property type="match status" value="1"/>
</dbReference>
<keyword evidence="2" id="KW-0677">Repeat</keyword>
<dbReference type="SUPFAM" id="SSF52058">
    <property type="entry name" value="L domain-like"/>
    <property type="match status" value="1"/>
</dbReference>
<sequence>MTDPTDYSHIFLSQWFPKLPWTIVEDILRRLPAELISETLLHVPFLRKFIIELFYTNEIHLILSPARRPHLCVSDGQKQELIDITTFGEIDDFLSLNPDINPDIVKVIANQDFRSLEELLTKHRERFARCKNLQVYVDDYEFTETDLAFLFSFRNLLKFQTSRVKLRRTKKALSALMLSLVNLKDLVLLGHEVSNWSEVTFPSNLLHLDLSWYSALDHASVRLPESLEHLYWNQVGFYDSTFDSVAFPCNLKTLMLTYNSLHELNVSRLPQTLETLDLSANSLQRFVYDASNPRWPPMLESILLNNNIIGDDTLKQLQQIEWPRNLRNLRLDMNSFTTLEYLDTLPEGLTYLDLSDTALRTLEVKHNHDEYPYFNFPGSLDVLNIQCCRDLRYEARSSASSSVQSRIKFPENLRTLNMTEANCEDLGNFIFPKTLKSLSLAGNRIRDINSYNLTLDGVEIVHWSHLKNLRELDLFYNLISDLKNWHPPINLKDLSLRKNEFKILSSIDTPLFDSKFRDKFNIQVLNFDENQIHTLDQNLCLPNSVKCFTLWGNALSQFNFTKAIGDHPNLDRLDLTLNQIEKLSIVPSDAQYLSHLTSLDLTGNELIGKSMTIDNFYALLKQLDITPLQHKRNLKTIHVFK</sequence>
<organism evidence="3 4">
    <name type="scientific">Australozyma saopauloensis</name>
    <dbReference type="NCBI Taxonomy" id="291208"/>
    <lineage>
        <taxon>Eukaryota</taxon>
        <taxon>Fungi</taxon>
        <taxon>Dikarya</taxon>
        <taxon>Ascomycota</taxon>
        <taxon>Saccharomycotina</taxon>
        <taxon>Pichiomycetes</taxon>
        <taxon>Metschnikowiaceae</taxon>
        <taxon>Australozyma</taxon>
    </lineage>
</organism>
<evidence type="ECO:0000313" key="3">
    <source>
        <dbReference type="EMBL" id="WPK25280.1"/>
    </source>
</evidence>
<name>A0AAX4H9P2_9ASCO</name>
<dbReference type="Gene3D" id="3.80.10.10">
    <property type="entry name" value="Ribonuclease Inhibitor"/>
    <property type="match status" value="3"/>
</dbReference>
<evidence type="ECO:0000313" key="4">
    <source>
        <dbReference type="Proteomes" id="UP001338582"/>
    </source>
</evidence>
<reference evidence="3 4" key="1">
    <citation type="submission" date="2023-10" db="EMBL/GenBank/DDBJ databases">
        <title>Draft Genome Sequence of Candida saopaulonensis from a very Premature Infant with Sepsis.</title>
        <authorList>
            <person name="Ning Y."/>
            <person name="Dai R."/>
            <person name="Xiao M."/>
            <person name="Xu Y."/>
            <person name="Yan Q."/>
            <person name="Zhang L."/>
        </authorList>
    </citation>
    <scope>NUCLEOTIDE SEQUENCE [LARGE SCALE GENOMIC DNA]</scope>
    <source>
        <strain evidence="3 4">19XY460</strain>
    </source>
</reference>
<dbReference type="GeneID" id="88173655"/>
<dbReference type="KEGG" id="asau:88173655"/>
<dbReference type="PANTHER" id="PTHR24366:SF96">
    <property type="entry name" value="LEUCINE RICH REPEAT CONTAINING 53"/>
    <property type="match status" value="1"/>
</dbReference>
<evidence type="ECO:0000256" key="2">
    <source>
        <dbReference type="ARBA" id="ARBA00022737"/>
    </source>
</evidence>
<dbReference type="Proteomes" id="UP001338582">
    <property type="component" value="Chromosome 3"/>
</dbReference>
<dbReference type="PROSITE" id="PS51450">
    <property type="entry name" value="LRR"/>
    <property type="match status" value="3"/>
</dbReference>
<dbReference type="EMBL" id="CP138896">
    <property type="protein sequence ID" value="WPK25280.1"/>
    <property type="molecule type" value="Genomic_DNA"/>
</dbReference>
<proteinExistence type="predicted"/>
<protein>
    <submittedName>
        <fullName evidence="3">Uncharacterized protein</fullName>
    </submittedName>
</protein>
<gene>
    <name evidence="3" type="ORF">PUMCH_002591</name>
</gene>
<keyword evidence="1" id="KW-0433">Leucine-rich repeat</keyword>
<evidence type="ECO:0000256" key="1">
    <source>
        <dbReference type="ARBA" id="ARBA00022614"/>
    </source>
</evidence>
<accession>A0AAX4H9P2</accession>
<keyword evidence="4" id="KW-1185">Reference proteome</keyword>